<feature type="region of interest" description="Disordered" evidence="5">
    <location>
        <begin position="617"/>
        <end position="644"/>
    </location>
</feature>
<evidence type="ECO:0000256" key="4">
    <source>
        <dbReference type="PROSITE-ProRule" id="PRU00473"/>
    </source>
</evidence>
<name>A0ABT8L405_9BACT</name>
<dbReference type="SUPFAM" id="SSF82171">
    <property type="entry name" value="DPP6 N-terminal domain-like"/>
    <property type="match status" value="1"/>
</dbReference>
<feature type="region of interest" description="Disordered" evidence="5">
    <location>
        <begin position="659"/>
        <end position="681"/>
    </location>
</feature>
<feature type="compositionally biased region" description="Basic and acidic residues" evidence="5">
    <location>
        <begin position="634"/>
        <end position="644"/>
    </location>
</feature>
<sequence>MMNRLFCLCIIFSLIVSLPSIGQSKKSLKKGNKKYKKGEYELAIAIYEKALDKGGNTGASNFQIAESYRLSHRIKKAAPYYKAAIDQNYNDERATVFYAFALKANEAYKEAEDVLSNYLDVATVDSLRTLAENEYNNLRNLSEIKEKNSYYRVKNLEAINTKDAEYSPVYIPSELYFTSSRGGGKMYKATGTSFTDIYKVKTKGAKVDLNSVEMLNNLVNTPKVNDGCVTFSRDGRTMIFAKGNSGRKRGTSEVNLYSTRYRKGEWTEPKMLRISTPNTWDSTPALSRDGRTLYFASYNRKDGYGGVDIYQAKLDGRGRWGNVRNMGPSINTPGDEMFPYVANDGKLYFASTGHPGLGGLDIFAAERKDGKINIVNLGSPINSVDDDFGLNLYKQNLGFFSSNRAGGKGDDDIYTFVNDDPNLKVVNYFLAGTTVTEDEEGNETILANTKVQLIGSNGDLLEETTTSTAGTFQFRVYEGENYVLIGEKTDYFTTRGDFSMIGKSIPQEELVKMVTNKSFETKLKLDKLVVNKSIVLENILYDLNKWDIRDDAAIELDKLVNVLLDNPEIRIELSSHTDSISSDEYNLRLSQRRAQSAVDYIIAAGIDRERLVAKGYGESRPIARNTNPDGTDNPEGRQKNRRTEFKIISIDKVKKVNKDGADDGVLEEDDIDFDEEFDDGN</sequence>
<organism evidence="8 9">
    <name type="scientific">Agaribacillus aureus</name>
    <dbReference type="NCBI Taxonomy" id="3051825"/>
    <lineage>
        <taxon>Bacteria</taxon>
        <taxon>Pseudomonadati</taxon>
        <taxon>Bacteroidota</taxon>
        <taxon>Cytophagia</taxon>
        <taxon>Cytophagales</taxon>
        <taxon>Splendidivirgaceae</taxon>
        <taxon>Agaribacillus</taxon>
    </lineage>
</organism>
<feature type="domain" description="OmpA-like" evidence="7">
    <location>
        <begin position="530"/>
        <end position="651"/>
    </location>
</feature>
<dbReference type="PANTHER" id="PTHR30329:SF21">
    <property type="entry name" value="LIPOPROTEIN YIAD-RELATED"/>
    <property type="match status" value="1"/>
</dbReference>
<dbReference type="InterPro" id="IPR006665">
    <property type="entry name" value="OmpA-like"/>
</dbReference>
<dbReference type="EMBL" id="JAUJEB010000001">
    <property type="protein sequence ID" value="MDN5212444.1"/>
    <property type="molecule type" value="Genomic_DNA"/>
</dbReference>
<dbReference type="InterPro" id="IPR050330">
    <property type="entry name" value="Bact_OuterMem_StrucFunc"/>
</dbReference>
<dbReference type="InterPro" id="IPR006664">
    <property type="entry name" value="OMP_bac"/>
</dbReference>
<comment type="subcellular location">
    <subcellularLocation>
        <location evidence="1">Cell outer membrane</location>
    </subcellularLocation>
</comment>
<dbReference type="SUPFAM" id="SSF48452">
    <property type="entry name" value="TPR-like"/>
    <property type="match status" value="1"/>
</dbReference>
<keyword evidence="6" id="KW-0732">Signal</keyword>
<gene>
    <name evidence="8" type="ORF">QQ020_10320</name>
</gene>
<dbReference type="InterPro" id="IPR019734">
    <property type="entry name" value="TPR_rpt"/>
</dbReference>
<dbReference type="SMART" id="SM00028">
    <property type="entry name" value="TPR"/>
    <property type="match status" value="2"/>
</dbReference>
<evidence type="ECO:0000256" key="6">
    <source>
        <dbReference type="SAM" id="SignalP"/>
    </source>
</evidence>
<keyword evidence="9" id="KW-1185">Reference proteome</keyword>
<evidence type="ECO:0000256" key="2">
    <source>
        <dbReference type="ARBA" id="ARBA00023136"/>
    </source>
</evidence>
<accession>A0ABT8L405</accession>
<dbReference type="InterPro" id="IPR036737">
    <property type="entry name" value="OmpA-like_sf"/>
</dbReference>
<evidence type="ECO:0000313" key="9">
    <source>
        <dbReference type="Proteomes" id="UP001172083"/>
    </source>
</evidence>
<keyword evidence="3" id="KW-0998">Cell outer membrane</keyword>
<dbReference type="Gene3D" id="3.30.1330.60">
    <property type="entry name" value="OmpA-like domain"/>
    <property type="match status" value="1"/>
</dbReference>
<evidence type="ECO:0000256" key="5">
    <source>
        <dbReference type="SAM" id="MobiDB-lite"/>
    </source>
</evidence>
<protein>
    <submittedName>
        <fullName evidence="8">OmpA family protein</fullName>
    </submittedName>
</protein>
<evidence type="ECO:0000256" key="1">
    <source>
        <dbReference type="ARBA" id="ARBA00004442"/>
    </source>
</evidence>
<evidence type="ECO:0000259" key="7">
    <source>
        <dbReference type="PROSITE" id="PS51123"/>
    </source>
</evidence>
<dbReference type="Pfam" id="PF00691">
    <property type="entry name" value="OmpA"/>
    <property type="match status" value="1"/>
</dbReference>
<dbReference type="Pfam" id="PF07676">
    <property type="entry name" value="PD40"/>
    <property type="match status" value="3"/>
</dbReference>
<dbReference type="PROSITE" id="PS51123">
    <property type="entry name" value="OMPA_2"/>
    <property type="match status" value="1"/>
</dbReference>
<evidence type="ECO:0000256" key="3">
    <source>
        <dbReference type="ARBA" id="ARBA00023237"/>
    </source>
</evidence>
<dbReference type="PANTHER" id="PTHR30329">
    <property type="entry name" value="STATOR ELEMENT OF FLAGELLAR MOTOR COMPLEX"/>
    <property type="match status" value="1"/>
</dbReference>
<feature type="signal peptide" evidence="6">
    <location>
        <begin position="1"/>
        <end position="22"/>
    </location>
</feature>
<dbReference type="Proteomes" id="UP001172083">
    <property type="component" value="Unassembled WGS sequence"/>
</dbReference>
<reference evidence="8" key="1">
    <citation type="submission" date="2023-06" db="EMBL/GenBank/DDBJ databases">
        <title>Genomic of Agaribacillus aureum.</title>
        <authorList>
            <person name="Wang G."/>
        </authorList>
    </citation>
    <scope>NUCLEOTIDE SEQUENCE</scope>
    <source>
        <strain evidence="8">BMA12</strain>
    </source>
</reference>
<evidence type="ECO:0000313" key="8">
    <source>
        <dbReference type="EMBL" id="MDN5212444.1"/>
    </source>
</evidence>
<dbReference type="RefSeq" id="WP_346757761.1">
    <property type="nucleotide sequence ID" value="NZ_JAUJEB010000001.1"/>
</dbReference>
<comment type="caution">
    <text evidence="8">The sequence shown here is derived from an EMBL/GenBank/DDBJ whole genome shotgun (WGS) entry which is preliminary data.</text>
</comment>
<dbReference type="InterPro" id="IPR011990">
    <property type="entry name" value="TPR-like_helical_dom_sf"/>
</dbReference>
<keyword evidence="2 4" id="KW-0472">Membrane</keyword>
<dbReference type="Gene3D" id="2.120.10.30">
    <property type="entry name" value="TolB, C-terminal domain"/>
    <property type="match status" value="1"/>
</dbReference>
<feature type="chain" id="PRO_5046313269" evidence="6">
    <location>
        <begin position="23"/>
        <end position="681"/>
    </location>
</feature>
<dbReference type="InterPro" id="IPR011659">
    <property type="entry name" value="WD40"/>
</dbReference>
<dbReference type="InterPro" id="IPR011042">
    <property type="entry name" value="6-blade_b-propeller_TolB-like"/>
</dbReference>
<feature type="compositionally biased region" description="Acidic residues" evidence="5">
    <location>
        <begin position="662"/>
        <end position="681"/>
    </location>
</feature>
<proteinExistence type="predicted"/>
<dbReference type="CDD" id="cd07185">
    <property type="entry name" value="OmpA_C-like"/>
    <property type="match status" value="1"/>
</dbReference>
<dbReference type="Gene3D" id="1.25.40.10">
    <property type="entry name" value="Tetratricopeptide repeat domain"/>
    <property type="match status" value="1"/>
</dbReference>
<dbReference type="SUPFAM" id="SSF103088">
    <property type="entry name" value="OmpA-like"/>
    <property type="match status" value="1"/>
</dbReference>
<dbReference type="PRINTS" id="PR01021">
    <property type="entry name" value="OMPADOMAIN"/>
</dbReference>